<dbReference type="Gene3D" id="3.30.710.10">
    <property type="entry name" value="Potassium Channel Kv1.1, Chain A"/>
    <property type="match status" value="2"/>
</dbReference>
<evidence type="ECO:0000313" key="4">
    <source>
        <dbReference type="Proteomes" id="UP001212997"/>
    </source>
</evidence>
<reference evidence="3" key="1">
    <citation type="submission" date="2022-07" db="EMBL/GenBank/DDBJ databases">
        <title>Genome Sequence of Physisporinus lineatus.</title>
        <authorList>
            <person name="Buettner E."/>
        </authorList>
    </citation>
    <scope>NUCLEOTIDE SEQUENCE</scope>
    <source>
        <strain evidence="3">VT162</strain>
    </source>
</reference>
<dbReference type="InterPro" id="IPR011333">
    <property type="entry name" value="SKP1/BTB/POZ_sf"/>
</dbReference>
<feature type="region of interest" description="Disordered" evidence="1">
    <location>
        <begin position="455"/>
        <end position="486"/>
    </location>
</feature>
<evidence type="ECO:0000259" key="2">
    <source>
        <dbReference type="Pfam" id="PF00651"/>
    </source>
</evidence>
<feature type="compositionally biased region" description="Low complexity" evidence="1">
    <location>
        <begin position="21"/>
        <end position="30"/>
    </location>
</feature>
<name>A0AAD5V3H8_9APHY</name>
<dbReference type="SUPFAM" id="SSF54695">
    <property type="entry name" value="POZ domain"/>
    <property type="match status" value="1"/>
</dbReference>
<feature type="compositionally biased region" description="Pro residues" evidence="1">
    <location>
        <begin position="31"/>
        <end position="45"/>
    </location>
</feature>
<keyword evidence="4" id="KW-1185">Reference proteome</keyword>
<feature type="region of interest" description="Disordered" evidence="1">
    <location>
        <begin position="21"/>
        <end position="53"/>
    </location>
</feature>
<accession>A0AAD5V3H8</accession>
<feature type="domain" description="BTB" evidence="2">
    <location>
        <begin position="280"/>
        <end position="373"/>
    </location>
</feature>
<sequence length="486" mass="55110">MHQPATIHGVPDDECYSFGNSTCTSPDSPCSRPPSPNPNGAPPSHPPRHRYAEPPFNRVDADVILTSSDNIDFFLHTAVFELASPALKQVALRNLQINSVAEVKRYHGQELPVYQVSEDSATLDYILRHLYPTEAPKMDDLDFDFAANVFAAAQKYEIGFIKEAMFNWLLGKFYTNGLNMMGTFALSCQKGIEPVAREIAKEIRCNIADFRGISEFLDFEWMDDITAGQYYRLICYLENSSLSNTLSPPPPTFIHERRHAPFIFPEALLPKLPASDLYNDSQHDIVVESREGVSHRAHRVVLTKASPKFKHLERVFPYAHIPSTKVHEEDNTTKALLALCYSSFELKIDDLEFLHNLMQIARKYEITNAIERMRGVFLTLAEKRRGPIDLVRSFCRAVMYGWDQETGIIANWIIEAEDLIHIQGIPLPVIPEMDEIPARKFAKLLRHLYLKGLGRPDPRRQGPSSHAVVPTRRSAGSVEDSEIPRK</sequence>
<organism evidence="3 4">
    <name type="scientific">Meripilus lineatus</name>
    <dbReference type="NCBI Taxonomy" id="2056292"/>
    <lineage>
        <taxon>Eukaryota</taxon>
        <taxon>Fungi</taxon>
        <taxon>Dikarya</taxon>
        <taxon>Basidiomycota</taxon>
        <taxon>Agaricomycotina</taxon>
        <taxon>Agaricomycetes</taxon>
        <taxon>Polyporales</taxon>
        <taxon>Meripilaceae</taxon>
        <taxon>Meripilus</taxon>
    </lineage>
</organism>
<evidence type="ECO:0000256" key="1">
    <source>
        <dbReference type="SAM" id="MobiDB-lite"/>
    </source>
</evidence>
<dbReference type="InterPro" id="IPR000210">
    <property type="entry name" value="BTB/POZ_dom"/>
</dbReference>
<protein>
    <recommendedName>
        <fullName evidence="2">BTB domain-containing protein</fullName>
    </recommendedName>
</protein>
<dbReference type="Pfam" id="PF00651">
    <property type="entry name" value="BTB"/>
    <property type="match status" value="1"/>
</dbReference>
<dbReference type="Proteomes" id="UP001212997">
    <property type="component" value="Unassembled WGS sequence"/>
</dbReference>
<dbReference type="AlphaFoldDB" id="A0AAD5V3H8"/>
<dbReference type="EMBL" id="JANAWD010000339">
    <property type="protein sequence ID" value="KAJ3481101.1"/>
    <property type="molecule type" value="Genomic_DNA"/>
</dbReference>
<gene>
    <name evidence="3" type="ORF">NLI96_g7884</name>
</gene>
<evidence type="ECO:0000313" key="3">
    <source>
        <dbReference type="EMBL" id="KAJ3481101.1"/>
    </source>
</evidence>
<proteinExistence type="predicted"/>
<comment type="caution">
    <text evidence="3">The sequence shown here is derived from an EMBL/GenBank/DDBJ whole genome shotgun (WGS) entry which is preliminary data.</text>
</comment>